<evidence type="ECO:0000256" key="3">
    <source>
        <dbReference type="ARBA" id="ARBA00012996"/>
    </source>
</evidence>
<comment type="pathway">
    <text evidence="1">Lipid metabolism; fatty acid biosynthesis.</text>
</comment>
<evidence type="ECO:0000256" key="4">
    <source>
        <dbReference type="ARBA" id="ARBA00022516"/>
    </source>
</evidence>
<evidence type="ECO:0000313" key="9">
    <source>
        <dbReference type="EMBL" id="RVZ23936.1"/>
    </source>
</evidence>
<dbReference type="Gene3D" id="1.10.8.400">
    <property type="entry name" value="Enoyl acyl carrier protein reductase"/>
    <property type="match status" value="1"/>
</dbReference>
<comment type="caution">
    <text evidence="9">The sequence shown here is derived from an EMBL/GenBank/DDBJ whole genome shotgun (WGS) entry which is preliminary data.</text>
</comment>
<name>A0A438WI65_HELPX</name>
<reference evidence="9 10" key="1">
    <citation type="submission" date="2018-11" db="EMBL/GenBank/DDBJ databases">
        <title>Genetic determinants and prediction of antibiotic resistance phenotypes in Helicobacter pylori.</title>
        <authorList>
            <person name="Wagner K."/>
        </authorList>
    </citation>
    <scope>NUCLEOTIDE SEQUENCE [LARGE SCALE GENOMIC DNA]</scope>
    <source>
        <strain evidence="9 10">ZH70</strain>
    </source>
</reference>
<dbReference type="EMBL" id="RJGP01001033">
    <property type="protein sequence ID" value="RVZ23936.1"/>
    <property type="molecule type" value="Genomic_DNA"/>
</dbReference>
<evidence type="ECO:0000256" key="2">
    <source>
        <dbReference type="ARBA" id="ARBA00009233"/>
    </source>
</evidence>
<dbReference type="PANTHER" id="PTHR43159:SF2">
    <property type="entry name" value="ENOYL-[ACYL-CARRIER-PROTEIN] REDUCTASE [NADH], CHLOROPLASTIC"/>
    <property type="match status" value="1"/>
</dbReference>
<gene>
    <name evidence="9" type="ORF">EC518_11880</name>
</gene>
<keyword evidence="5" id="KW-0276">Fatty acid metabolism</keyword>
<keyword evidence="4" id="KW-0444">Lipid biosynthesis</keyword>
<evidence type="ECO:0000256" key="6">
    <source>
        <dbReference type="ARBA" id="ARBA00023002"/>
    </source>
</evidence>
<protein>
    <recommendedName>
        <fullName evidence="3">enoyl-[acyl-carrier-protein] reductase (NADH)</fullName>
        <ecNumber evidence="3">1.3.1.9</ecNumber>
    </recommendedName>
</protein>
<dbReference type="EC" id="1.3.1.9" evidence="3"/>
<dbReference type="Pfam" id="PF13561">
    <property type="entry name" value="adh_short_C2"/>
    <property type="match status" value="1"/>
</dbReference>
<dbReference type="FunFam" id="1.10.8.400:FF:000001">
    <property type="entry name" value="Enoyl-[acyl-carrier-protein] reductase [NADH]"/>
    <property type="match status" value="1"/>
</dbReference>
<accession>A0A438WI65</accession>
<dbReference type="InterPro" id="IPR002347">
    <property type="entry name" value="SDR_fam"/>
</dbReference>
<evidence type="ECO:0000256" key="7">
    <source>
        <dbReference type="ARBA" id="ARBA00023098"/>
    </source>
</evidence>
<keyword evidence="6" id="KW-0560">Oxidoreductase</keyword>
<comment type="similarity">
    <text evidence="2">Belongs to the short-chain dehydrogenases/reductases (SDR) family. FabI subfamily.</text>
</comment>
<organism evidence="9 10">
    <name type="scientific">Helicobacter pylori</name>
    <name type="common">Campylobacter pylori</name>
    <dbReference type="NCBI Taxonomy" id="210"/>
    <lineage>
        <taxon>Bacteria</taxon>
        <taxon>Pseudomonadati</taxon>
        <taxon>Campylobacterota</taxon>
        <taxon>Epsilonproteobacteria</taxon>
        <taxon>Campylobacterales</taxon>
        <taxon>Helicobacteraceae</taxon>
        <taxon>Helicobacter</taxon>
    </lineage>
</organism>
<dbReference type="GO" id="GO:0006633">
    <property type="term" value="P:fatty acid biosynthetic process"/>
    <property type="evidence" value="ECO:0007669"/>
    <property type="project" value="UniProtKB-UniPathway"/>
</dbReference>
<dbReference type="UniPathway" id="UPA00094"/>
<dbReference type="GO" id="GO:0004318">
    <property type="term" value="F:enoyl-[acyl-carrier-protein] reductase (NADH) activity"/>
    <property type="evidence" value="ECO:0007669"/>
    <property type="project" value="UniProtKB-EC"/>
</dbReference>
<evidence type="ECO:0000256" key="5">
    <source>
        <dbReference type="ARBA" id="ARBA00022832"/>
    </source>
</evidence>
<dbReference type="SUPFAM" id="SSF51735">
    <property type="entry name" value="NAD(P)-binding Rossmann-fold domains"/>
    <property type="match status" value="1"/>
</dbReference>
<keyword evidence="8" id="KW-0275">Fatty acid biosynthesis</keyword>
<proteinExistence type="inferred from homology"/>
<dbReference type="InterPro" id="IPR014358">
    <property type="entry name" value="Enoyl-ACP_Rdtase_NADH"/>
</dbReference>
<sequence length="110" mass="11974">AVRYLAVDLGKHNIRVNALSAGPIRTLASSGIADFRMILKWNEINAPLRKNVSLEEVGNAGMYLLSSLSNGVSGEVHFVDAGYHVMGMGAVEEKDNKATLLWDLQNNKGY</sequence>
<dbReference type="PANTHER" id="PTHR43159">
    <property type="entry name" value="ENOYL-[ACYL-CARRIER-PROTEIN] REDUCTASE"/>
    <property type="match status" value="1"/>
</dbReference>
<evidence type="ECO:0000256" key="1">
    <source>
        <dbReference type="ARBA" id="ARBA00005194"/>
    </source>
</evidence>
<dbReference type="AlphaFoldDB" id="A0A438WI65"/>
<dbReference type="InterPro" id="IPR036291">
    <property type="entry name" value="NAD(P)-bd_dom_sf"/>
</dbReference>
<dbReference type="Gene3D" id="3.40.50.720">
    <property type="entry name" value="NAD(P)-binding Rossmann-like Domain"/>
    <property type="match status" value="1"/>
</dbReference>
<dbReference type="Proteomes" id="UP000289022">
    <property type="component" value="Unassembled WGS sequence"/>
</dbReference>
<evidence type="ECO:0000256" key="8">
    <source>
        <dbReference type="ARBA" id="ARBA00023160"/>
    </source>
</evidence>
<feature type="non-terminal residue" evidence="9">
    <location>
        <position position="1"/>
    </location>
</feature>
<evidence type="ECO:0000313" key="10">
    <source>
        <dbReference type="Proteomes" id="UP000289022"/>
    </source>
</evidence>
<keyword evidence="7" id="KW-0443">Lipid metabolism</keyword>